<gene>
    <name evidence="3" type="ORF">CLV47_1267</name>
</gene>
<keyword evidence="2" id="KW-1133">Transmembrane helix</keyword>
<evidence type="ECO:0000256" key="2">
    <source>
        <dbReference type="SAM" id="Phobius"/>
    </source>
</evidence>
<reference evidence="3 4" key="1">
    <citation type="submission" date="2018-03" db="EMBL/GenBank/DDBJ databases">
        <title>Genomic Encyclopedia of Archaeal and Bacterial Type Strains, Phase II (KMG-II): from individual species to whole genera.</title>
        <authorList>
            <person name="Goeker M."/>
        </authorList>
    </citation>
    <scope>NUCLEOTIDE SEQUENCE [LARGE SCALE GENOMIC DNA]</scope>
    <source>
        <strain evidence="3 4">DSM 100065</strain>
    </source>
</reference>
<organism evidence="3 4">
    <name type="scientific">Antricoccus suffuscus</name>
    <dbReference type="NCBI Taxonomy" id="1629062"/>
    <lineage>
        <taxon>Bacteria</taxon>
        <taxon>Bacillati</taxon>
        <taxon>Actinomycetota</taxon>
        <taxon>Actinomycetes</taxon>
        <taxon>Geodermatophilales</taxon>
        <taxon>Antricoccaceae</taxon>
        <taxon>Antricoccus</taxon>
    </lineage>
</organism>
<dbReference type="AlphaFoldDB" id="A0A2T0Z997"/>
<keyword evidence="4" id="KW-1185">Reference proteome</keyword>
<name>A0A2T0Z997_9ACTN</name>
<comment type="caution">
    <text evidence="3">The sequence shown here is derived from an EMBL/GenBank/DDBJ whole genome shotgun (WGS) entry which is preliminary data.</text>
</comment>
<accession>A0A2T0Z997</accession>
<dbReference type="RefSeq" id="WP_106350931.1">
    <property type="nucleotide sequence ID" value="NZ_PVUE01000026.1"/>
</dbReference>
<evidence type="ECO:0000313" key="4">
    <source>
        <dbReference type="Proteomes" id="UP000237752"/>
    </source>
</evidence>
<dbReference type="Proteomes" id="UP000237752">
    <property type="component" value="Unassembled WGS sequence"/>
</dbReference>
<evidence type="ECO:0000313" key="3">
    <source>
        <dbReference type="EMBL" id="PRZ32734.1"/>
    </source>
</evidence>
<protein>
    <submittedName>
        <fullName evidence="3">Uncharacterized protein</fullName>
    </submittedName>
</protein>
<feature type="transmembrane region" description="Helical" evidence="2">
    <location>
        <begin position="50"/>
        <end position="71"/>
    </location>
</feature>
<proteinExistence type="predicted"/>
<dbReference type="OrthoDB" id="5181420at2"/>
<sequence length="178" mass="19660">MPSGRSRDRRKVREEQQRAARSQREHFARDIGDERALGGVRRATLRISKFNWLVLAGVVLLMAIFTVTLIARQRPAQLDVKADCSKVAVHFDQTSYGSQAQMLFRVTGPAGPTYRIVLHPHAGGSDIAITPQFTMPGCISHSMADRAPTVGTYDVTYETVDSKGNVEQTHVVDDLIVA</sequence>
<keyword evidence="2" id="KW-0812">Transmembrane</keyword>
<feature type="region of interest" description="Disordered" evidence="1">
    <location>
        <begin position="1"/>
        <end position="25"/>
    </location>
</feature>
<dbReference type="EMBL" id="PVUE01000026">
    <property type="protein sequence ID" value="PRZ32734.1"/>
    <property type="molecule type" value="Genomic_DNA"/>
</dbReference>
<feature type="compositionally biased region" description="Basic and acidic residues" evidence="1">
    <location>
        <begin position="11"/>
        <end position="25"/>
    </location>
</feature>
<keyword evidence="2" id="KW-0472">Membrane</keyword>
<evidence type="ECO:0000256" key="1">
    <source>
        <dbReference type="SAM" id="MobiDB-lite"/>
    </source>
</evidence>